<evidence type="ECO:0000256" key="6">
    <source>
        <dbReference type="ARBA" id="ARBA00022670"/>
    </source>
</evidence>
<evidence type="ECO:0000256" key="2">
    <source>
        <dbReference type="ARBA" id="ARBA00002280"/>
    </source>
</evidence>
<dbReference type="GO" id="GO:0006508">
    <property type="term" value="P:proteolysis"/>
    <property type="evidence" value="ECO:0007669"/>
    <property type="project" value="UniProtKB-KW"/>
</dbReference>
<dbReference type="EMBL" id="FNQJ01000017">
    <property type="protein sequence ID" value="SEA54628.1"/>
    <property type="molecule type" value="Genomic_DNA"/>
</dbReference>
<name>A0A1H4C2N7_9BURK</name>
<dbReference type="Pfam" id="PF01470">
    <property type="entry name" value="Peptidase_C15"/>
    <property type="match status" value="1"/>
</dbReference>
<evidence type="ECO:0000256" key="3">
    <source>
        <dbReference type="ARBA" id="ARBA00004496"/>
    </source>
</evidence>
<evidence type="ECO:0000256" key="4">
    <source>
        <dbReference type="ARBA" id="ARBA00006641"/>
    </source>
</evidence>
<protein>
    <recommendedName>
        <fullName evidence="9">Pyrrolidone-carboxylate peptidase</fullName>
        <ecNumber evidence="9">3.4.19.3</ecNumber>
    </recommendedName>
    <alternativeName>
        <fullName evidence="9">5-oxoprolyl-peptidase</fullName>
    </alternativeName>
    <alternativeName>
        <fullName evidence="9">Pyroglutamyl-peptidase I</fullName>
        <shortName evidence="9">PGP-I</shortName>
        <shortName evidence="9">Pyrase</shortName>
    </alternativeName>
</protein>
<dbReference type="Gene3D" id="3.40.630.20">
    <property type="entry name" value="Peptidase C15, pyroglutamyl peptidase I-like"/>
    <property type="match status" value="1"/>
</dbReference>
<keyword evidence="7 9" id="KW-0378">Hydrolase</keyword>
<evidence type="ECO:0000313" key="13">
    <source>
        <dbReference type="Proteomes" id="UP000199002"/>
    </source>
</evidence>
<proteinExistence type="inferred from homology"/>
<dbReference type="PRINTS" id="PR00706">
    <property type="entry name" value="PYROGLUPTASE"/>
</dbReference>
<evidence type="ECO:0000256" key="7">
    <source>
        <dbReference type="ARBA" id="ARBA00022801"/>
    </source>
</evidence>
<accession>A0A1H4C2N7</accession>
<dbReference type="NCBIfam" id="TIGR00504">
    <property type="entry name" value="pyro_pdase"/>
    <property type="match status" value="1"/>
</dbReference>
<evidence type="ECO:0000256" key="1">
    <source>
        <dbReference type="ARBA" id="ARBA00001770"/>
    </source>
</evidence>
<gene>
    <name evidence="9" type="primary">pcp</name>
    <name evidence="12" type="ORF">SAMN05421875_1176</name>
</gene>
<feature type="active site" evidence="9">
    <location>
        <position position="175"/>
    </location>
</feature>
<keyword evidence="5 9" id="KW-0963">Cytoplasm</keyword>
<feature type="active site" evidence="9 10">
    <location>
        <position position="88"/>
    </location>
</feature>
<dbReference type="CDD" id="cd00501">
    <property type="entry name" value="Peptidase_C15"/>
    <property type="match status" value="1"/>
</dbReference>
<dbReference type="InterPro" id="IPR033694">
    <property type="entry name" value="PGPEP1_Cys_AS"/>
</dbReference>
<dbReference type="PIRSF" id="PIRSF015592">
    <property type="entry name" value="Prld-crbxl_pptds"/>
    <property type="match status" value="1"/>
</dbReference>
<evidence type="ECO:0000256" key="5">
    <source>
        <dbReference type="ARBA" id="ARBA00022490"/>
    </source>
</evidence>
<dbReference type="InterPro" id="IPR000816">
    <property type="entry name" value="Peptidase_C15"/>
</dbReference>
<dbReference type="PROSITE" id="PS01334">
    <property type="entry name" value="PYRASE_CYS"/>
    <property type="match status" value="1"/>
</dbReference>
<evidence type="ECO:0000256" key="11">
    <source>
        <dbReference type="PROSITE-ProRule" id="PRU10077"/>
    </source>
</evidence>
<dbReference type="InterPro" id="IPR029762">
    <property type="entry name" value="PGP-I_bact-type"/>
</dbReference>
<comment type="catalytic activity">
    <reaction evidence="1 9 10">
        <text>Release of an N-terminal pyroglutamyl group from a polypeptide, the second amino acid generally not being Pro.</text>
        <dbReference type="EC" id="3.4.19.3"/>
    </reaction>
</comment>
<dbReference type="InterPro" id="IPR033693">
    <property type="entry name" value="PGPEP1_Glu_AS"/>
</dbReference>
<sequence>MSTPAVDATPTVLLTGFEPFDKDPLNPSWEVARALDGWQPAGTVVRAVQLPCVFGEAIAHLDRALQQWRPTLVLSLGLAGGRAELTPERVAINVDDARIADNAGRQPVDVAVQPGGPAAYFSTLPIKAMVRDMRAQGVPAAVSNTAGTFVCNHIFYALMHRLAASGGAVRGGFIHVPALPALAALHPGMPSMALETQVQGLQVAIQTALAVHADVRETGGQLH</sequence>
<dbReference type="InterPro" id="IPR036440">
    <property type="entry name" value="Peptidase_C15-like_sf"/>
</dbReference>
<evidence type="ECO:0000256" key="9">
    <source>
        <dbReference type="HAMAP-Rule" id="MF_00417"/>
    </source>
</evidence>
<organism evidence="12 13">
    <name type="scientific">Acidovorax soli</name>
    <dbReference type="NCBI Taxonomy" id="592050"/>
    <lineage>
        <taxon>Bacteria</taxon>
        <taxon>Pseudomonadati</taxon>
        <taxon>Pseudomonadota</taxon>
        <taxon>Betaproteobacteria</taxon>
        <taxon>Burkholderiales</taxon>
        <taxon>Comamonadaceae</taxon>
        <taxon>Acidovorax</taxon>
    </lineage>
</organism>
<comment type="similarity">
    <text evidence="4 9">Belongs to the peptidase C15 family.</text>
</comment>
<dbReference type="NCBIfam" id="NF009676">
    <property type="entry name" value="PRK13197.1"/>
    <property type="match status" value="1"/>
</dbReference>
<evidence type="ECO:0000256" key="10">
    <source>
        <dbReference type="PROSITE-ProRule" id="PRU10076"/>
    </source>
</evidence>
<evidence type="ECO:0000313" key="12">
    <source>
        <dbReference type="EMBL" id="SEA54628.1"/>
    </source>
</evidence>
<dbReference type="Proteomes" id="UP000199002">
    <property type="component" value="Unassembled WGS sequence"/>
</dbReference>
<comment type="function">
    <text evidence="2 9">Removes 5-oxoproline from various penultimate amino acid residues except L-proline.</text>
</comment>
<dbReference type="HAMAP" id="MF_00417">
    <property type="entry name" value="Pyrrolid_peptidase"/>
    <property type="match status" value="1"/>
</dbReference>
<dbReference type="SUPFAM" id="SSF53182">
    <property type="entry name" value="Pyrrolidone carboxyl peptidase (pyroglutamate aminopeptidase)"/>
    <property type="match status" value="1"/>
</dbReference>
<reference evidence="13" key="1">
    <citation type="submission" date="2016-10" db="EMBL/GenBank/DDBJ databases">
        <authorList>
            <person name="Varghese N."/>
            <person name="Submissions S."/>
        </authorList>
    </citation>
    <scope>NUCLEOTIDE SEQUENCE [LARGE SCALE GENOMIC DNA]</scope>
    <source>
        <strain evidence="13">DSM 25157</strain>
    </source>
</reference>
<comment type="subcellular location">
    <subcellularLocation>
        <location evidence="3 9">Cytoplasm</location>
    </subcellularLocation>
</comment>
<feature type="active site" evidence="9 11">
    <location>
        <position position="151"/>
    </location>
</feature>
<dbReference type="PROSITE" id="PS01333">
    <property type="entry name" value="PYRASE_GLU"/>
    <property type="match status" value="1"/>
</dbReference>
<evidence type="ECO:0000256" key="8">
    <source>
        <dbReference type="ARBA" id="ARBA00022807"/>
    </source>
</evidence>
<dbReference type="STRING" id="592050.SAMN05421875_1176"/>
<comment type="subunit">
    <text evidence="9">Homotetramer.</text>
</comment>
<dbReference type="InterPro" id="IPR016125">
    <property type="entry name" value="Peptidase_C15-like"/>
</dbReference>
<dbReference type="FunFam" id="3.40.630.20:FF:000001">
    <property type="entry name" value="Pyrrolidone-carboxylate peptidase"/>
    <property type="match status" value="1"/>
</dbReference>
<dbReference type="RefSeq" id="WP_092698860.1">
    <property type="nucleotide sequence ID" value="NZ_CAXIQL010000080.1"/>
</dbReference>
<dbReference type="GO" id="GO:0016920">
    <property type="term" value="F:pyroglutamyl-peptidase activity"/>
    <property type="evidence" value="ECO:0007669"/>
    <property type="project" value="UniProtKB-UniRule"/>
</dbReference>
<keyword evidence="8 9" id="KW-0788">Thiol protease</keyword>
<keyword evidence="6 9" id="KW-0645">Protease</keyword>
<keyword evidence="13" id="KW-1185">Reference proteome</keyword>
<dbReference type="GeneID" id="34232121"/>
<dbReference type="GO" id="GO:0005829">
    <property type="term" value="C:cytosol"/>
    <property type="evidence" value="ECO:0007669"/>
    <property type="project" value="InterPro"/>
</dbReference>
<dbReference type="EC" id="3.4.19.3" evidence="9"/>
<dbReference type="PANTHER" id="PTHR23402">
    <property type="entry name" value="PROTEASE FAMILY C15 PYROGLUTAMYL-PEPTIDASE I-RELATED"/>
    <property type="match status" value="1"/>
</dbReference>
<dbReference type="PANTHER" id="PTHR23402:SF1">
    <property type="entry name" value="PYROGLUTAMYL-PEPTIDASE I"/>
    <property type="match status" value="1"/>
</dbReference>
<dbReference type="AlphaFoldDB" id="A0A1H4C2N7"/>